<comment type="caution">
    <text evidence="2">The sequence shown here is derived from an EMBL/GenBank/DDBJ whole genome shotgun (WGS) entry which is preliminary data.</text>
</comment>
<proteinExistence type="predicted"/>
<reference evidence="2" key="2">
    <citation type="submission" date="2020-02" db="EMBL/GenBank/DDBJ databases">
        <authorList>
            <person name="Gilchrist C.L.M."/>
            <person name="Chooi Y.-H."/>
        </authorList>
    </citation>
    <scope>NUCLEOTIDE SEQUENCE</scope>
    <source>
        <strain evidence="2">MST-FP2251</strain>
    </source>
</reference>
<gene>
    <name evidence="2" type="ORF">FE257_005307</name>
</gene>
<reference evidence="2" key="1">
    <citation type="journal article" date="2019" name="Beilstein J. Org. Chem.">
        <title>Nanangenines: drimane sesquiterpenoids as the dominant metabolite cohort of a novel Australian fungus, Aspergillus nanangensis.</title>
        <authorList>
            <person name="Lacey H.J."/>
            <person name="Gilchrist C.L.M."/>
            <person name="Crombie A."/>
            <person name="Kalaitzis J.A."/>
            <person name="Vuong D."/>
            <person name="Rutledge P.J."/>
            <person name="Turner P."/>
            <person name="Pitt J.I."/>
            <person name="Lacey E."/>
            <person name="Chooi Y.H."/>
            <person name="Piggott A.M."/>
        </authorList>
    </citation>
    <scope>NUCLEOTIDE SEQUENCE</scope>
    <source>
        <strain evidence="2">MST-FP2251</strain>
    </source>
</reference>
<evidence type="ECO:0000313" key="3">
    <source>
        <dbReference type="Proteomes" id="UP001194746"/>
    </source>
</evidence>
<feature type="compositionally biased region" description="Basic and acidic residues" evidence="1">
    <location>
        <begin position="1"/>
        <end position="18"/>
    </location>
</feature>
<evidence type="ECO:0000313" key="2">
    <source>
        <dbReference type="EMBL" id="KAF9882759.1"/>
    </source>
</evidence>
<organism evidence="2 3">
    <name type="scientific">Aspergillus nanangensis</name>
    <dbReference type="NCBI Taxonomy" id="2582783"/>
    <lineage>
        <taxon>Eukaryota</taxon>
        <taxon>Fungi</taxon>
        <taxon>Dikarya</taxon>
        <taxon>Ascomycota</taxon>
        <taxon>Pezizomycotina</taxon>
        <taxon>Eurotiomycetes</taxon>
        <taxon>Eurotiomycetidae</taxon>
        <taxon>Eurotiales</taxon>
        <taxon>Aspergillaceae</taxon>
        <taxon>Aspergillus</taxon>
        <taxon>Aspergillus subgen. Circumdati</taxon>
    </lineage>
</organism>
<name>A0AAD4CAA6_ASPNN</name>
<sequence length="52" mass="6054">MADDWKIDKSGSSFKDDEAMPSAGNEQAAYMRQIRQRNLEALHHESRRKDMT</sequence>
<feature type="region of interest" description="Disordered" evidence="1">
    <location>
        <begin position="1"/>
        <end position="24"/>
    </location>
</feature>
<accession>A0AAD4CAA6</accession>
<dbReference type="AlphaFoldDB" id="A0AAD4CAA6"/>
<evidence type="ECO:0000256" key="1">
    <source>
        <dbReference type="SAM" id="MobiDB-lite"/>
    </source>
</evidence>
<dbReference type="Proteomes" id="UP001194746">
    <property type="component" value="Unassembled WGS sequence"/>
</dbReference>
<protein>
    <submittedName>
        <fullName evidence="2">Uncharacterized protein</fullName>
    </submittedName>
</protein>
<keyword evidence="3" id="KW-1185">Reference proteome</keyword>
<dbReference type="EMBL" id="VCAU01000223">
    <property type="protein sequence ID" value="KAF9882759.1"/>
    <property type="molecule type" value="Genomic_DNA"/>
</dbReference>